<keyword evidence="6" id="KW-1185">Reference proteome</keyword>
<reference evidence="5 6" key="1">
    <citation type="submission" date="2018-05" db="EMBL/GenBank/DDBJ databases">
        <title>Complete genome sequence of Megasphaera sp. AJH120T, isolated from the ceca of a chicken.</title>
        <authorList>
            <person name="Maki J."/>
            <person name="Looft T."/>
        </authorList>
    </citation>
    <scope>NUCLEOTIDE SEQUENCE [LARGE SCALE GENOMIC DNA]</scope>
    <source>
        <strain evidence="5 6">AJH120</strain>
    </source>
</reference>
<dbReference type="InterPro" id="IPR004839">
    <property type="entry name" value="Aminotransferase_I/II_large"/>
</dbReference>
<dbReference type="GO" id="GO:0030170">
    <property type="term" value="F:pyridoxal phosphate binding"/>
    <property type="evidence" value="ECO:0007669"/>
    <property type="project" value="InterPro"/>
</dbReference>
<proteinExistence type="inferred from homology"/>
<evidence type="ECO:0000256" key="1">
    <source>
        <dbReference type="ARBA" id="ARBA00001933"/>
    </source>
</evidence>
<dbReference type="SUPFAM" id="SSF53383">
    <property type="entry name" value="PLP-dependent transferases"/>
    <property type="match status" value="1"/>
</dbReference>
<evidence type="ECO:0000313" key="6">
    <source>
        <dbReference type="Proteomes" id="UP000254337"/>
    </source>
</evidence>
<dbReference type="InterPro" id="IPR015422">
    <property type="entry name" value="PyrdxlP-dep_Trfase_small"/>
</dbReference>
<dbReference type="PANTHER" id="PTHR42885">
    <property type="entry name" value="HISTIDINOL-PHOSPHATE AMINOTRANSFERASE-RELATED"/>
    <property type="match status" value="1"/>
</dbReference>
<evidence type="ECO:0000256" key="3">
    <source>
        <dbReference type="RuleBase" id="RU003693"/>
    </source>
</evidence>
<evidence type="ECO:0000256" key="2">
    <source>
        <dbReference type="ARBA" id="ARBA00022898"/>
    </source>
</evidence>
<evidence type="ECO:0000313" key="5">
    <source>
        <dbReference type="EMBL" id="AXL21349.1"/>
    </source>
</evidence>
<accession>A0A346AZQ6</accession>
<dbReference type="GO" id="GO:0008483">
    <property type="term" value="F:transaminase activity"/>
    <property type="evidence" value="ECO:0007669"/>
    <property type="project" value="UniProtKB-KW"/>
</dbReference>
<dbReference type="AlphaFoldDB" id="A0A346AZQ6"/>
<dbReference type="EMBL" id="CP029462">
    <property type="protein sequence ID" value="AXL21349.1"/>
    <property type="molecule type" value="Genomic_DNA"/>
</dbReference>
<dbReference type="CDD" id="cd00609">
    <property type="entry name" value="AAT_like"/>
    <property type="match status" value="1"/>
</dbReference>
<gene>
    <name evidence="5" type="ORF">DKB62_07130</name>
</gene>
<dbReference type="KEGG" id="meg:DKB62_07130"/>
<keyword evidence="2 3" id="KW-0663">Pyridoxal phosphate</keyword>
<dbReference type="Gene3D" id="3.90.1150.10">
    <property type="entry name" value="Aspartate Aminotransferase, domain 1"/>
    <property type="match status" value="1"/>
</dbReference>
<dbReference type="PROSITE" id="PS00599">
    <property type="entry name" value="AA_TRANSFER_CLASS_2"/>
    <property type="match status" value="1"/>
</dbReference>
<comment type="similarity">
    <text evidence="3">Belongs to the class-II pyridoxal-phosphate-dependent aminotransferase family.</text>
</comment>
<dbReference type="InterPro" id="IPR015424">
    <property type="entry name" value="PyrdxlP-dep_Trfase"/>
</dbReference>
<name>A0A346AZQ6_9FIRM</name>
<sequence>MEYRIRRALQGMVRHSYLKDEETALEKDIIDCSLGINPCGVTPKLTKDMYAATFDILASYPAHPYVETRRHICEYFSDVASLDVGQLSMQNGSMSALRAVNSIFLEDGTRVLAPQPCFSSYTTDARACGAEVDVVPLREEDHFAFPVEEYVAAIREDHRLAYLDNPNNPTGQALSIADLRRILTAAREKGVLVLVDEAYGDFLDKSESALSLLDEFDNLIVTRTFSKGFGLGALRAGYIAVPKAMADILEAFGGEMNLTTPAAAMIPVVLSDPAFLAYSRDLIAQNNQRLISGLQVLKTSATRDDVPITLFYTDQDVDLGALFWKYGIRVENGVDFEGIGKRHVRLRVPQDITELARRLERIEAELQAAR</sequence>
<organism evidence="5 6">
    <name type="scientific">Megasphaera stantonii</name>
    <dbReference type="NCBI Taxonomy" id="2144175"/>
    <lineage>
        <taxon>Bacteria</taxon>
        <taxon>Bacillati</taxon>
        <taxon>Bacillota</taxon>
        <taxon>Negativicutes</taxon>
        <taxon>Veillonellales</taxon>
        <taxon>Veillonellaceae</taxon>
        <taxon>Megasphaera</taxon>
    </lineage>
</organism>
<dbReference type="Proteomes" id="UP000254337">
    <property type="component" value="Chromosome"/>
</dbReference>
<dbReference type="Gene3D" id="3.40.640.10">
    <property type="entry name" value="Type I PLP-dependent aspartate aminotransferase-like (Major domain)"/>
    <property type="match status" value="1"/>
</dbReference>
<protein>
    <submittedName>
        <fullName evidence="5">Histidinol-phosphate aminotransferase family protein</fullName>
    </submittedName>
</protein>
<dbReference type="InterPro" id="IPR001917">
    <property type="entry name" value="Aminotrans_II_pyridoxalP_BS"/>
</dbReference>
<comment type="cofactor">
    <cofactor evidence="1 3">
        <name>pyridoxal 5'-phosphate</name>
        <dbReference type="ChEBI" id="CHEBI:597326"/>
    </cofactor>
</comment>
<dbReference type="RefSeq" id="WP_107196041.1">
    <property type="nucleotide sequence ID" value="NZ_CP029462.1"/>
</dbReference>
<evidence type="ECO:0000259" key="4">
    <source>
        <dbReference type="Pfam" id="PF00155"/>
    </source>
</evidence>
<keyword evidence="5" id="KW-0808">Transferase</keyword>
<keyword evidence="5" id="KW-0032">Aminotransferase</keyword>
<dbReference type="InterPro" id="IPR015421">
    <property type="entry name" value="PyrdxlP-dep_Trfase_major"/>
</dbReference>
<dbReference type="OrthoDB" id="9813612at2"/>
<dbReference type="Pfam" id="PF00155">
    <property type="entry name" value="Aminotran_1_2"/>
    <property type="match status" value="1"/>
</dbReference>
<feature type="domain" description="Aminotransferase class I/classII large" evidence="4">
    <location>
        <begin position="51"/>
        <end position="304"/>
    </location>
</feature>